<evidence type="ECO:0000313" key="1">
    <source>
        <dbReference type="EMBL" id="KAF2260365.1"/>
    </source>
</evidence>
<dbReference type="AlphaFoldDB" id="A0A9P4K587"/>
<keyword evidence="2" id="KW-1185">Reference proteome</keyword>
<accession>A0A9P4K587</accession>
<protein>
    <submittedName>
        <fullName evidence="1">Uncharacterized protein</fullName>
    </submittedName>
</protein>
<dbReference type="EMBL" id="ML986683">
    <property type="protein sequence ID" value="KAF2260365.1"/>
    <property type="molecule type" value="Genomic_DNA"/>
</dbReference>
<gene>
    <name evidence="1" type="ORF">CC78DRAFT_584928</name>
</gene>
<reference evidence="2" key="1">
    <citation type="journal article" date="2020" name="Stud. Mycol.">
        <title>101 Dothideomycetes genomes: A test case for predicting lifestyles and emergence of pathogens.</title>
        <authorList>
            <person name="Haridas S."/>
            <person name="Albert R."/>
            <person name="Binder M."/>
            <person name="Bloem J."/>
            <person name="LaButti K."/>
            <person name="Salamov A."/>
            <person name="Andreopoulos B."/>
            <person name="Baker S."/>
            <person name="Barry K."/>
            <person name="Bills G."/>
            <person name="Bluhm B."/>
            <person name="Cannon C."/>
            <person name="Castanera R."/>
            <person name="Culley D."/>
            <person name="Daum C."/>
            <person name="Ezra D."/>
            <person name="Gonzalez J."/>
            <person name="Henrissat B."/>
            <person name="Kuo A."/>
            <person name="Liang C."/>
            <person name="Lipzen A."/>
            <person name="Lutzoni F."/>
            <person name="Magnuson J."/>
            <person name="Mondo S."/>
            <person name="Nolan M."/>
            <person name="Ohm R."/>
            <person name="Pangilinan J."/>
            <person name="Park H.-J."/>
            <person name="Ramirez L."/>
            <person name="Alfaro M."/>
            <person name="Sun H."/>
            <person name="Tritt A."/>
            <person name="Yoshinaga Y."/>
            <person name="Zwiers L.-H."/>
            <person name="Turgeon B."/>
            <person name="Goodwin S."/>
            <person name="Spatafora J."/>
            <person name="Crous P."/>
            <person name="Grigoriev I."/>
        </authorList>
    </citation>
    <scope>NUCLEOTIDE SEQUENCE [LARGE SCALE GENOMIC DNA]</scope>
    <source>
        <strain evidence="2">CBS 304.66</strain>
    </source>
</reference>
<dbReference type="OrthoDB" id="443772at2759"/>
<organism evidence="1 2">
    <name type="scientific">Lojkania enalia</name>
    <dbReference type="NCBI Taxonomy" id="147567"/>
    <lineage>
        <taxon>Eukaryota</taxon>
        <taxon>Fungi</taxon>
        <taxon>Dikarya</taxon>
        <taxon>Ascomycota</taxon>
        <taxon>Pezizomycotina</taxon>
        <taxon>Dothideomycetes</taxon>
        <taxon>Pleosporomycetidae</taxon>
        <taxon>Pleosporales</taxon>
        <taxon>Pleosporales incertae sedis</taxon>
        <taxon>Lojkania</taxon>
    </lineage>
</organism>
<name>A0A9P4K587_9PLEO</name>
<proteinExistence type="predicted"/>
<evidence type="ECO:0000313" key="2">
    <source>
        <dbReference type="Proteomes" id="UP000800093"/>
    </source>
</evidence>
<comment type="caution">
    <text evidence="1">The sequence shown here is derived from an EMBL/GenBank/DDBJ whole genome shotgun (WGS) entry which is preliminary data.</text>
</comment>
<dbReference type="Proteomes" id="UP000800093">
    <property type="component" value="Unassembled WGS sequence"/>
</dbReference>
<sequence>MSGILLFNDIDSRKSQSLELPRGDCSAPPIRPKTIFYLTITTPHTNSFTIHSPKSTFAALIPTIKSAIIQSPAAVNELDTLKLNVRKPSQSADSILNAPVYGFVAIQSPVYVVTAHGPLYHDKASEYVKIVQSGRPKGMAERSGLVGSFVDV</sequence>